<dbReference type="AlphaFoldDB" id="A0A0A2V225"/>
<dbReference type="GeneID" id="26970588"/>
<accession>A0A0A2V225</accession>
<evidence type="ECO:0000313" key="2">
    <source>
        <dbReference type="EMBL" id="KGQ01548.1"/>
    </source>
</evidence>
<dbReference type="HOGENOM" id="CLU_2622670_0_0_1"/>
<dbReference type="VEuPathDB" id="FungiDB:PAAG_11669"/>
<feature type="compositionally biased region" description="Basic residues" evidence="1">
    <location>
        <begin position="57"/>
        <end position="71"/>
    </location>
</feature>
<dbReference type="KEGG" id="pbl:PAAG_11669"/>
<reference evidence="2 3" key="1">
    <citation type="journal article" date="2011" name="PLoS Genet.">
        <title>Comparative genomic analysis of human fungal pathogens causing paracoccidioidomycosis.</title>
        <authorList>
            <person name="Desjardins C.A."/>
            <person name="Champion M.D."/>
            <person name="Holder J.W."/>
            <person name="Muszewska A."/>
            <person name="Goldberg J."/>
            <person name="Bailao A.M."/>
            <person name="Brigido M.M."/>
            <person name="Ferreira M.E."/>
            <person name="Garcia A.M."/>
            <person name="Grynberg M."/>
            <person name="Gujja S."/>
            <person name="Heiman D.I."/>
            <person name="Henn M.R."/>
            <person name="Kodira C.D."/>
            <person name="Leon-Narvaez H."/>
            <person name="Longo L.V."/>
            <person name="Ma L.J."/>
            <person name="Malavazi I."/>
            <person name="Matsuo A.L."/>
            <person name="Morais F.V."/>
            <person name="Pereira M."/>
            <person name="Rodriguez-Brito S."/>
            <person name="Sakthikumar S."/>
            <person name="Salem-Izacc S.M."/>
            <person name="Sykes S.M."/>
            <person name="Teixeira M.M."/>
            <person name="Vallejo M.C."/>
            <person name="Walter M.E."/>
            <person name="Yandava C."/>
            <person name="Young S."/>
            <person name="Zeng Q."/>
            <person name="Zucker J."/>
            <person name="Felipe M.S."/>
            <person name="Goldman G.H."/>
            <person name="Haas B.J."/>
            <person name="McEwen J.G."/>
            <person name="Nino-Vega G."/>
            <person name="Puccia R."/>
            <person name="San-Blas G."/>
            <person name="Soares C.M."/>
            <person name="Birren B.W."/>
            <person name="Cuomo C.A."/>
        </authorList>
    </citation>
    <scope>NUCLEOTIDE SEQUENCE [LARGE SCALE GENOMIC DNA]</scope>
    <source>
        <strain evidence="3">ATCC MYA-826 / Pb01</strain>
    </source>
</reference>
<gene>
    <name evidence="2" type="ORF">PAAG_11669</name>
</gene>
<sequence>MLDTNSRQELSFEPTMIPESWKLHGTRSDADRIMKISFMPLGSGRNMFHEGLKRLNGKGPRRQVARVHMQHHQPSSVI</sequence>
<dbReference type="Proteomes" id="UP000002059">
    <property type="component" value="Partially assembled WGS sequence"/>
</dbReference>
<dbReference type="RefSeq" id="XP_015703062.1">
    <property type="nucleotide sequence ID" value="XM_015847273.1"/>
</dbReference>
<organism evidence="2 3">
    <name type="scientific">Paracoccidioides lutzii (strain ATCC MYA-826 / Pb01)</name>
    <name type="common">Paracoccidioides brasiliensis</name>
    <dbReference type="NCBI Taxonomy" id="502779"/>
    <lineage>
        <taxon>Eukaryota</taxon>
        <taxon>Fungi</taxon>
        <taxon>Dikarya</taxon>
        <taxon>Ascomycota</taxon>
        <taxon>Pezizomycotina</taxon>
        <taxon>Eurotiomycetes</taxon>
        <taxon>Eurotiomycetidae</taxon>
        <taxon>Onygenales</taxon>
        <taxon>Ajellomycetaceae</taxon>
        <taxon>Paracoccidioides</taxon>
    </lineage>
</organism>
<dbReference type="EMBL" id="KN293999">
    <property type="protein sequence ID" value="KGQ01548.1"/>
    <property type="molecule type" value="Genomic_DNA"/>
</dbReference>
<evidence type="ECO:0000256" key="1">
    <source>
        <dbReference type="SAM" id="MobiDB-lite"/>
    </source>
</evidence>
<name>A0A0A2V225_PARBA</name>
<protein>
    <submittedName>
        <fullName evidence="2">Uncharacterized protein</fullName>
    </submittedName>
</protein>
<feature type="region of interest" description="Disordered" evidence="1">
    <location>
        <begin position="57"/>
        <end position="78"/>
    </location>
</feature>
<keyword evidence="3" id="KW-1185">Reference proteome</keyword>
<proteinExistence type="predicted"/>
<evidence type="ECO:0000313" key="3">
    <source>
        <dbReference type="Proteomes" id="UP000002059"/>
    </source>
</evidence>